<feature type="compositionally biased region" description="Polar residues" evidence="1">
    <location>
        <begin position="3228"/>
        <end position="3237"/>
    </location>
</feature>
<dbReference type="Pfam" id="PF21678">
    <property type="entry name" value="Csf1_N"/>
    <property type="match status" value="1"/>
</dbReference>
<dbReference type="STRING" id="289078.A0A2X0L8Z3"/>
<dbReference type="PANTHER" id="PTHR32085">
    <property type="entry name" value="PROTEIN CSF1"/>
    <property type="match status" value="1"/>
</dbReference>
<protein>
    <submittedName>
        <fullName evidence="5">BZ3500_MvSof-1268-A1-R1_Chr10-1g02738 protein</fullName>
    </submittedName>
</protein>
<feature type="region of interest" description="Disordered" evidence="1">
    <location>
        <begin position="3221"/>
        <end position="3274"/>
    </location>
</feature>
<feature type="compositionally biased region" description="Basic and acidic residues" evidence="1">
    <location>
        <begin position="222"/>
        <end position="231"/>
    </location>
</feature>
<dbReference type="InterPro" id="IPR029636">
    <property type="entry name" value="Csf1"/>
</dbReference>
<sequence length="3384" mass="370541">MSSHVVRDVVSSLRSSGPSTLNWLFLVESVVVVILIVFHFFYSNRLLGFVVGWYLRRRYWKSTNSYFEIGGISFSLLGGRINFSDVRYISRNQSFHVVRGYIIWKYWLRNVRSEEHALGDTNLPCRFQVSLHGAELFLYNRTPHYDEILSKLGIHEPESVWSRGHERATSRDGLLPPLDSSTSSSSSLPNSEEAIKEATPQQSSTVLPRELGSAETAAQKQASDESGHEKGTDWWREALPVDFRCQTGSIVMGNPSTPSLLIAGFNRIDGVYSASKSRSELDHYKESYRMVFVQPKIIYRMNPDYVGPLDVHGAGVLDKLKTAPSFFLGQFLNRPADHATLGSFRELLRKIPQFSEKAQAAKESVDSDAAEDWSGLPRYQNSVDKDGVAKHPALDRREYAKVTTLLTCPEMELNYYCDVAGKVPAEPRMVTGLAGLESCDIGNGNLSPEWGIDVVVRGGAVTYGPWADRQRAEIQKAFLPSTFFTTVLTPRLRAGQDRMHLAMKIFVEFTDGTTWQVPTREPSRDWKHDSVDSGSGLGGDATARAYGWLGIEMGPKSTLSVVIPMVATATGYDQQVEVHLDEISITSSVNYAPFLRAQSSRIFVAMPSPLAWNAARTWDIDISLAKPEISLLRDHITLLTDVAKDWTSGPPGDYDHFVPFVYSLNFGLTDYVLRLYVNDHNIISNAVIDDDNALLFAKGPRLTGTASIPSDKYRMDCSVIPFHILFTGLALGMSLPNWNTHSAFLTERTSTFATAPELTIDGSYRFYAGAHPDHVERLALDVACHDVIFKTLGWVVRYLFNLKDNYFGSFTHFVTPKDYRYRMQQEGAVQGDPLEQKWRPGQVDVFEVAVRLDLQRGIMLLPQSIYDCDDAIAIVLPQLQVDLRNHDYYMEMAANVDPCRIMNMVNSAAVLATCDFASLLGTPDCIHVQGLEVMADRLFGPQPRTATYICIWSINVGAVYGSIPPSILQALSRAGTTVSINFVDNDNALPPDLTIAVDPDATFVTVDFHSIDLAVRGQTTAIQLDVPGGIAIKFDDLPEPPYLKHVDVDIPTVILRALTPVFGRAAPWMEVASIDTDLSVVVGMTGKGWEQKAQTQRSFIATQDEPTQRCPFLYSKNEAGVSSHIGGLFVPALDTPARGHGPIRSRSELVDVNNNSTRGSMASVSDEKDGDSEYESETSTMDSEKSMASTDDDGDSQRDEFVFGGERGGRLSAYGAVLRLCKRNPESTYLDRPTFARLPAASDDARPAPPNDLDTPATRAKSRLRTFAAYDAKTPGDKTAIDLTCRQPIRIVLTPVAAQVGADVLEGIKLDTNFEHSLDELFDGYVTSQKQAPTVRYVELEVRAHAPSIRMEIIQDVLRPEAVISIRPQAPNEVLRDTFQSTVLCTVELALNDVVFAYRHVEDHFGGAESVDRPLKPIVVVSQFSGSAACTRLQVFHPEKTATYLNPTRKSHILPSLDQTPRLRPTALDLSFGVCSAGIDLSTDQAQVILRGGDARLDFVDEAAELIIGTVWSWRVVHDFTGPLTERTLRRKLLSRRLVWAIAEAASAQGIASFPTFLNRATSLISGTSLRTDDGWKTLHHLRHCLRLSHDEVQRLMSNEEVWPSSQKLYDMLATLVSQWQSWRIDTGDMSQSAFLADLFDAASPTMPLDANFDAQQSIAFSWNKPVVLEWDQGQLETRLWTGASSGNRLRIGPLSASIKSTGDEAPGKPVRLGGHVTLYGTEAKVDRDLLVLVRHIVGVRHTFERKLQAFAEQLETFKKSARESGDAASIVTQSDLLASLPSLEFGITLGLNHASIKASADDLEAESVMHGLSIRLLGGLITTTPQGASSETQLLDFEVALMIQRLAFDARVLNDDSVERLSSTEMKQIHFDTTYWGSVSHRPVLPRAVQPLCKASFGVHSVDIKIPRDVIRSYELVDKWRVAALPDVDSLLIDLRLSLEGLPPTAYATQRMPAPAVKNQTPKTVSAPSFPHVLLANAKVAVKINFPRLLLEINAIPSLNIIYEVKNVAAEASSSDVVAAGKEAVGALDLGFRIGAQSLCFLPIRGTGEVESPLPAETVFALPVVRAEGFVDGLPCRTVRVEAEVDSVSLKLTVGIIDSILSMQQHFGHDIDELLQALHARRGPTTRVLAPEPQQDTAPSKKDLVLSAPSSSLSWNASITFSGVKVGLDGPQATQWVQAKLIKIEAGRAPPQPFARLHAKVEKLGLSLEQRPMQSPVPMGQPLDPHRLAFFQLDLRADYSKGIQDSYARQASYNLDERTPHLKLTFPRVHAVMQPAAVEALADLLDHFKLEIETRRGLRQIELQALRDRFTKTLDGFGSAAEPTPMGSPFSTQKDDDTPMTPSWLASCVLTLAFTSIGIAVPLASEGIAPSIVESDSELRPAFLLSIASINFNAQKGSAGSASVNDLMLQFVTEFDMTKQEHFDGSSHSIRNRINLPRMSSSLRAPNGKPIVVESEVSGLEVDLEPSIVACLYALMDMYRLSHERFSKLALQPETSPSSTAAPVVDRLDPCRRSSSSSIALRIRATFKFESGKIRLHSARKGGATGGASTPTGTPRSSVTQPNHTRSARSLHDIRSPPRSHRYGTIDFADAPDLIELPVVSVWAETQDSSPSELTHLHVGIRIHGSSNTLKPTLIPFITSVVNAMKIRSAAPTQVAMVRTAPVEVAAATDQSGALAPSAFGRFRLGVSLKIDESSLKITCNSVVPVTATLFWNSGGFLLTWTPSERRVELAITVDGISADVRHDHARGLERCLNAEARGIAASVAFRPASDGSLGESSDITSITVLVPDVSAAANFRNLQVWMCFKAIWVDRMELDFGASLADGSPSTSSLALPTASAPVSRTSTLALLEVIRFEITCDLGHSIGRVKLSADVLNGRLRWIPGHSRLVSSSVQSLRITGEGKASGSIVTDGILFSTRLRDEASGAKERGTADLLQIQIGIGETKATVDFESKKMLALQSDPIAVDVIDDWSQTTTASAELGLAFHVKMGFFDVILTTGTFPTLIRVLHRIELLIAEKSAEADKSLADSGLPPRPSTIQRGANIVSAVASKLALDDEAAKCSIRISNELKLELLRIRLAVFPDSFNEGQVFRFDADGGVRANLTRSVEADQTTHRHLKLFLGGFVGPPVLLVSHTRLTNTQVGEYDVPAWFELFRTSRPSVIFEIGLTEVLMKSTQAFGSNRLLHTFELTSGGQYDVTLNYALLKTLGKVTTLYQERMDQVMAEKESSGPSASTSDRPTPLKPQLSAASPTPKLGADTSTSSGQNLDPSAGELGPVLMKPTPLVQAATGCHGPLEFVAVTNIKVQEPQFKQLGEATPPLKWIGVQRERYPAWVHTGVTSPLEEILILLSATYHNQLAKQKLDNSKRGNCSPRPTAARDASRDET</sequence>
<dbReference type="Proteomes" id="UP000249723">
    <property type="component" value="Unassembled WGS sequence"/>
</dbReference>
<evidence type="ECO:0000313" key="6">
    <source>
        <dbReference type="Proteomes" id="UP000249723"/>
    </source>
</evidence>
<feature type="region of interest" description="Disordered" evidence="1">
    <location>
        <begin position="3363"/>
        <end position="3384"/>
    </location>
</feature>
<reference evidence="6" key="1">
    <citation type="submission" date="2016-10" db="EMBL/GenBank/DDBJ databases">
        <authorList>
            <person name="Jeantristanb JTB J.-T."/>
            <person name="Ricardo R."/>
        </authorList>
    </citation>
    <scope>NUCLEOTIDE SEQUENCE [LARGE SCALE GENOMIC DNA]</scope>
</reference>
<feature type="compositionally biased region" description="Polar residues" evidence="1">
    <location>
        <begin position="3257"/>
        <end position="3267"/>
    </location>
</feature>
<evidence type="ECO:0000259" key="4">
    <source>
        <dbReference type="Pfam" id="PF25038"/>
    </source>
</evidence>
<feature type="region of interest" description="Disordered" evidence="1">
    <location>
        <begin position="2318"/>
        <end position="2338"/>
    </location>
</feature>
<keyword evidence="2" id="KW-0812">Transmembrane</keyword>
<feature type="compositionally biased region" description="Polar residues" evidence="1">
    <location>
        <begin position="1177"/>
        <end position="1189"/>
    </location>
</feature>
<feature type="compositionally biased region" description="Polar residues" evidence="1">
    <location>
        <begin position="2557"/>
        <end position="2566"/>
    </location>
</feature>
<dbReference type="GO" id="GO:0006113">
    <property type="term" value="P:fermentation"/>
    <property type="evidence" value="ECO:0007669"/>
    <property type="project" value="InterPro"/>
</dbReference>
<feature type="region of interest" description="Disordered" evidence="1">
    <location>
        <begin position="2539"/>
        <end position="2584"/>
    </location>
</feature>
<feature type="compositionally biased region" description="Polar residues" evidence="1">
    <location>
        <begin position="1152"/>
        <end position="1163"/>
    </location>
</feature>
<dbReference type="PANTHER" id="PTHR32085:SF3">
    <property type="entry name" value="PROTEIN CSF1"/>
    <property type="match status" value="1"/>
</dbReference>
<dbReference type="InterPro" id="IPR056779">
    <property type="entry name" value="Csf1_C"/>
</dbReference>
<dbReference type="OrthoDB" id="10051416at2759"/>
<feature type="transmembrane region" description="Helical" evidence="2">
    <location>
        <begin position="20"/>
        <end position="42"/>
    </location>
</feature>
<evidence type="ECO:0000256" key="2">
    <source>
        <dbReference type="SAM" id="Phobius"/>
    </source>
</evidence>
<dbReference type="GO" id="GO:0016020">
    <property type="term" value="C:membrane"/>
    <property type="evidence" value="ECO:0007669"/>
    <property type="project" value="InterPro"/>
</dbReference>
<evidence type="ECO:0000313" key="5">
    <source>
        <dbReference type="EMBL" id="SDA01510.1"/>
    </source>
</evidence>
<feature type="region of interest" description="Disordered" evidence="1">
    <location>
        <begin position="1139"/>
        <end position="1204"/>
    </location>
</feature>
<accession>A0A2X0L8Z3</accession>
<dbReference type="InterPro" id="IPR048636">
    <property type="entry name" value="Csf1_N"/>
</dbReference>
<keyword evidence="2" id="KW-1133">Transmembrane helix</keyword>
<keyword evidence="2" id="KW-0472">Membrane</keyword>
<evidence type="ECO:0000256" key="1">
    <source>
        <dbReference type="SAM" id="MobiDB-lite"/>
    </source>
</evidence>
<feature type="region of interest" description="Disordered" evidence="1">
    <location>
        <begin position="163"/>
        <end position="231"/>
    </location>
</feature>
<evidence type="ECO:0000259" key="3">
    <source>
        <dbReference type="Pfam" id="PF21678"/>
    </source>
</evidence>
<dbReference type="EMBL" id="FMWP01000116">
    <property type="protein sequence ID" value="SDA01510.1"/>
    <property type="molecule type" value="Genomic_DNA"/>
</dbReference>
<dbReference type="Pfam" id="PF25038">
    <property type="entry name" value="Csf1_C"/>
    <property type="match status" value="1"/>
</dbReference>
<proteinExistence type="predicted"/>
<name>A0A2X0L8Z3_9BASI</name>
<feature type="compositionally biased region" description="Low complexity" evidence="1">
    <location>
        <begin position="174"/>
        <end position="191"/>
    </location>
</feature>
<feature type="domain" description="Csf1 C-terminal region" evidence="4">
    <location>
        <begin position="3295"/>
        <end position="3354"/>
    </location>
</feature>
<gene>
    <name evidence="5" type="ORF">BZ3500_MVSOF-1268-A1-R1_CHR10-1G02738</name>
</gene>
<keyword evidence="6" id="KW-1185">Reference proteome</keyword>
<organism evidence="5 6">
    <name type="scientific">Microbotryum saponariae</name>
    <dbReference type="NCBI Taxonomy" id="289078"/>
    <lineage>
        <taxon>Eukaryota</taxon>
        <taxon>Fungi</taxon>
        <taxon>Dikarya</taxon>
        <taxon>Basidiomycota</taxon>
        <taxon>Pucciniomycotina</taxon>
        <taxon>Microbotryomycetes</taxon>
        <taxon>Microbotryales</taxon>
        <taxon>Microbotryaceae</taxon>
        <taxon>Microbotryum</taxon>
    </lineage>
</organism>
<feature type="domain" description="Csf1 N-terminal" evidence="3">
    <location>
        <begin position="37"/>
        <end position="825"/>
    </location>
</feature>